<dbReference type="PANTHER" id="PTHR20883">
    <property type="entry name" value="PHYTANOYL-COA DIOXYGENASE DOMAIN CONTAINING 1"/>
    <property type="match status" value="1"/>
</dbReference>
<dbReference type="GO" id="GO:0016706">
    <property type="term" value="F:2-oxoglutarate-dependent dioxygenase activity"/>
    <property type="evidence" value="ECO:0007669"/>
    <property type="project" value="UniProtKB-ARBA"/>
</dbReference>
<proteinExistence type="predicted"/>
<dbReference type="GO" id="GO:0005506">
    <property type="term" value="F:iron ion binding"/>
    <property type="evidence" value="ECO:0007669"/>
    <property type="project" value="UniProtKB-ARBA"/>
</dbReference>
<evidence type="ECO:0000313" key="1">
    <source>
        <dbReference type="EMBL" id="AAW84311.1"/>
    </source>
</evidence>
<dbReference type="EMBL" id="AY713479">
    <property type="protein sequence ID" value="AAW84311.1"/>
    <property type="molecule type" value="Genomic_DNA"/>
</dbReference>
<name>Q24M38_9BACT</name>
<dbReference type="AlphaFoldDB" id="Q24M38"/>
<accession>Q24M38</accession>
<dbReference type="Pfam" id="PF05721">
    <property type="entry name" value="PhyH"/>
    <property type="match status" value="1"/>
</dbReference>
<dbReference type="InterPro" id="IPR008775">
    <property type="entry name" value="Phytyl_CoA_dOase-like"/>
</dbReference>
<dbReference type="Gene3D" id="2.60.120.620">
    <property type="entry name" value="q2cbj1_9rhob like domain"/>
    <property type="match status" value="1"/>
</dbReference>
<dbReference type="SUPFAM" id="SSF51197">
    <property type="entry name" value="Clavaminate synthase-like"/>
    <property type="match status" value="1"/>
</dbReference>
<reference evidence="1" key="1">
    <citation type="journal article" date="2006" name="Environ. Microbiol.">
        <title>Analysis of the first genome fragment from the marine sponge-associated, novel candidate phylum Poribacteria by environmental genomics.</title>
        <authorList>
            <person name="Fieseler L."/>
            <person name="Quaiser A."/>
            <person name="Schleper C."/>
            <person name="Hentschel U."/>
        </authorList>
    </citation>
    <scope>NUCLEOTIDE SEQUENCE</scope>
</reference>
<sequence>MRAEFPFIDCTGFLGDRTRLLEHSHQNGYLFFPALLPTEPVHELRQQVLRVADQHELLEPNTHPDAAIRRKGVFICEQDGSEIFRRFYIDIQKLRLFHALPHHERIIHVLETLFGDSVFIHPRHICHVIFPGEHQYTTPPHQDFHPVRGARDTWTVWTPLGDCDAELGGLAIARGSNRRGFLKNDGVRSWNLIEDSTEWAWNPFKCGDVLMFHSLTIHRGRDNVTKDRIRLATSARYQSVNEPVDEDALTVHLGCAKWEELYSEWETDDPLKYYWNSVDMNVQPAYHRRRRKPTDR</sequence>
<protein>
    <submittedName>
        <fullName evidence="1">Hypothetical deoxygenase</fullName>
    </submittedName>
</protein>
<organism evidence="1">
    <name type="scientific">uncultured Poribacteria bacterium 64K2</name>
    <dbReference type="NCBI Taxonomy" id="309182"/>
    <lineage>
        <taxon>Bacteria</taxon>
        <taxon>Candidatus Poribacteria</taxon>
        <taxon>environmental samples</taxon>
    </lineage>
</organism>
<dbReference type="PANTHER" id="PTHR20883:SF48">
    <property type="entry name" value="ECTOINE DIOXYGENASE"/>
    <property type="match status" value="1"/>
</dbReference>